<dbReference type="InterPro" id="IPR000504">
    <property type="entry name" value="RRM_dom"/>
</dbReference>
<feature type="region of interest" description="Disordered" evidence="11">
    <location>
        <begin position="1"/>
        <end position="93"/>
    </location>
</feature>
<evidence type="ECO:0000256" key="3">
    <source>
        <dbReference type="ARBA" id="ARBA00004123"/>
    </source>
</evidence>
<proteinExistence type="inferred from homology"/>
<feature type="compositionally biased region" description="Polar residues" evidence="11">
    <location>
        <begin position="63"/>
        <end position="93"/>
    </location>
</feature>
<evidence type="ECO:0000256" key="11">
    <source>
        <dbReference type="SAM" id="MobiDB-lite"/>
    </source>
</evidence>
<comment type="similarity">
    <text evidence="4 10">Belongs to the cyclophilin-type PPIase family. PPIL4 subfamily.</text>
</comment>
<feature type="domain" description="RRM" evidence="13">
    <location>
        <begin position="479"/>
        <end position="557"/>
    </location>
</feature>
<evidence type="ECO:0000313" key="15">
    <source>
        <dbReference type="Proteomes" id="UP000014254"/>
    </source>
</evidence>
<dbReference type="Gene3D" id="2.40.100.10">
    <property type="entry name" value="Cyclophilin-like"/>
    <property type="match status" value="1"/>
</dbReference>
<dbReference type="VEuPathDB" id="FungiDB:HMPREF1544_11761"/>
<reference evidence="15" key="1">
    <citation type="submission" date="2013-05" db="EMBL/GenBank/DDBJ databases">
        <title>The Genome sequence of Mucor circinelloides f. circinelloides 1006PhL.</title>
        <authorList>
            <consortium name="The Broad Institute Genomics Platform"/>
            <person name="Cuomo C."/>
            <person name="Earl A."/>
            <person name="Findley K."/>
            <person name="Lee S.C."/>
            <person name="Walker B."/>
            <person name="Young S."/>
            <person name="Zeng Q."/>
            <person name="Gargeya S."/>
            <person name="Fitzgerald M."/>
            <person name="Haas B."/>
            <person name="Abouelleil A."/>
            <person name="Allen A.W."/>
            <person name="Alvarado L."/>
            <person name="Arachchi H.M."/>
            <person name="Berlin A.M."/>
            <person name="Chapman S.B."/>
            <person name="Gainer-Dewar J."/>
            <person name="Goldberg J."/>
            <person name="Griggs A."/>
            <person name="Gujja S."/>
            <person name="Hansen M."/>
            <person name="Howarth C."/>
            <person name="Imamovic A."/>
            <person name="Ireland A."/>
            <person name="Larimer J."/>
            <person name="McCowan C."/>
            <person name="Murphy C."/>
            <person name="Pearson M."/>
            <person name="Poon T.W."/>
            <person name="Priest M."/>
            <person name="Roberts A."/>
            <person name="Saif S."/>
            <person name="Shea T."/>
            <person name="Sisk P."/>
            <person name="Sykes S."/>
            <person name="Wortman J."/>
            <person name="Nusbaum C."/>
            <person name="Birren B."/>
        </authorList>
    </citation>
    <scope>NUCLEOTIDE SEQUENCE [LARGE SCALE GENOMIC DNA]</scope>
    <source>
        <strain evidence="15">1006PhL</strain>
    </source>
</reference>
<dbReference type="PROSITE" id="PS50102">
    <property type="entry name" value="RRM"/>
    <property type="match status" value="1"/>
</dbReference>
<dbReference type="GO" id="GO:0003723">
    <property type="term" value="F:RNA binding"/>
    <property type="evidence" value="ECO:0007669"/>
    <property type="project" value="UniProtKB-UniRule"/>
</dbReference>
<dbReference type="InterPro" id="IPR012677">
    <property type="entry name" value="Nucleotide-bd_a/b_plait_sf"/>
</dbReference>
<accession>S2JG70</accession>
<dbReference type="SMART" id="SM00360">
    <property type="entry name" value="RRM"/>
    <property type="match status" value="1"/>
</dbReference>
<keyword evidence="8 10" id="KW-0539">Nucleus</keyword>
<dbReference type="Pfam" id="PF00076">
    <property type="entry name" value="RRM_1"/>
    <property type="match status" value="1"/>
</dbReference>
<dbReference type="InterPro" id="IPR002130">
    <property type="entry name" value="Cyclophilin-type_PPIase_dom"/>
</dbReference>
<feature type="region of interest" description="Disordered" evidence="11">
    <location>
        <begin position="191"/>
        <end position="226"/>
    </location>
</feature>
<comment type="function">
    <text evidence="2 10">PPIases accelerate the folding of proteins. It catalyzes the cis-trans isomerization of proline imidic peptide bonds in oligopeptides.</text>
</comment>
<evidence type="ECO:0000256" key="5">
    <source>
        <dbReference type="ARBA" id="ARBA00022884"/>
    </source>
</evidence>
<comment type="subcellular location">
    <subcellularLocation>
        <location evidence="3 10">Nucleus</location>
    </subcellularLocation>
</comment>
<dbReference type="GO" id="GO:0003755">
    <property type="term" value="F:peptidyl-prolyl cis-trans isomerase activity"/>
    <property type="evidence" value="ECO:0007669"/>
    <property type="project" value="UniProtKB-UniRule"/>
</dbReference>
<dbReference type="SUPFAM" id="SSF50891">
    <property type="entry name" value="Cyclophilin-like"/>
    <property type="match status" value="1"/>
</dbReference>
<dbReference type="EC" id="5.2.1.8" evidence="10"/>
<dbReference type="InParanoid" id="S2JG70"/>
<evidence type="ECO:0000259" key="12">
    <source>
        <dbReference type="PROSITE" id="PS50072"/>
    </source>
</evidence>
<feature type="compositionally biased region" description="Basic and acidic residues" evidence="11">
    <location>
        <begin position="589"/>
        <end position="683"/>
    </location>
</feature>
<feature type="region of interest" description="Disordered" evidence="11">
    <location>
        <begin position="572"/>
        <end position="683"/>
    </location>
</feature>
<dbReference type="PRINTS" id="PR00153">
    <property type="entry name" value="CSAPPISMRASE"/>
</dbReference>
<evidence type="ECO:0000259" key="13">
    <source>
        <dbReference type="PROSITE" id="PS50102"/>
    </source>
</evidence>
<dbReference type="AlphaFoldDB" id="S2JG70"/>
<keyword evidence="15" id="KW-1185">Reference proteome</keyword>
<keyword evidence="7 10" id="KW-0413">Isomerase</keyword>
<dbReference type="SUPFAM" id="SSF54928">
    <property type="entry name" value="RNA-binding domain, RBD"/>
    <property type="match status" value="1"/>
</dbReference>
<sequence length="683" mass="78599">MKVQKSPTRSSTFNSPISRSPHLRSNNATLTSSRPSLRRSSSHLAPSSPSSSSTFRFREPIIENTTTPTNSLKRKYTNSSPLASPSRSTVGTISRSDTFASEYEEGNPHKWTKQHWKKLEECYLRKNRDYEKAASEFYYLESLQDILLPDRDSTDGKPIRKELWSKEQILWRCKCLDTSAKFHGGLLPSERKRMKKSANTSPGLSSSSTHSSTASTITAGSTASESSSSAERLRNLSVLIETSLGDLVIDLYTEECPKTTLNFLKLCKIKYYNFSPFFNVQKDFMAQTGDPTGKGDQGESVYGILNGPSKRYFPAEINPKLKHKKKGMVSMAVAADASIESGGVSGSQFFITLADDLDYLDGKYTLFGEVAEGFEVLDKMNEAFCDEKGRPYRDIRIKHTVILDDPFPDPEGLQVPDESPLPTKEQMESMRIADDEDIEEFGDPEEIEKKAREREAKAHALTLEMIGDLPFAEVKPPENVLFVCKLNPVTRDEDLEMIFSRFGAIHSCEIIRDRQTGDSLSYAFVEFENKEDAEEAYFKMQSVLIDDRRIHVDFSQSVSKLHKDWISKRTGGKGESMGGFDNLQKRTRYRDGDESKGENYDLVFDTDKRDQKRHRSDEQGSRRRDDDRRRGDDRRRDDYRKRDDRRDDRRDYRRDDRRDYDRKRDDDRRDRRRDDDRRRSSKR</sequence>
<dbReference type="CDD" id="cd12235">
    <property type="entry name" value="RRM_PPIL4"/>
    <property type="match status" value="1"/>
</dbReference>
<dbReference type="FunFam" id="2.40.100.10:FF:000015">
    <property type="entry name" value="Peptidyl-prolyl cis-trans isomerase"/>
    <property type="match status" value="1"/>
</dbReference>
<dbReference type="InterPro" id="IPR035542">
    <property type="entry name" value="CRIP"/>
</dbReference>
<dbReference type="InterPro" id="IPR035979">
    <property type="entry name" value="RBD_domain_sf"/>
</dbReference>
<gene>
    <name evidence="14" type="ORF">HMPREF1544_11761</name>
</gene>
<evidence type="ECO:0000256" key="7">
    <source>
        <dbReference type="ARBA" id="ARBA00023235"/>
    </source>
</evidence>
<dbReference type="PROSITE" id="PS50072">
    <property type="entry name" value="CSA_PPIASE_2"/>
    <property type="match status" value="1"/>
</dbReference>
<evidence type="ECO:0000256" key="9">
    <source>
        <dbReference type="PROSITE-ProRule" id="PRU00176"/>
    </source>
</evidence>
<dbReference type="Pfam" id="PF00160">
    <property type="entry name" value="Pro_isomerase"/>
    <property type="match status" value="1"/>
</dbReference>
<evidence type="ECO:0000256" key="10">
    <source>
        <dbReference type="RuleBase" id="RU365081"/>
    </source>
</evidence>
<dbReference type="CDD" id="cd01921">
    <property type="entry name" value="cyclophilin_RRM"/>
    <property type="match status" value="1"/>
</dbReference>
<dbReference type="eggNOG" id="KOG0415">
    <property type="taxonomic scope" value="Eukaryota"/>
</dbReference>
<comment type="catalytic activity">
    <reaction evidence="1 10">
        <text>[protein]-peptidylproline (omega=180) = [protein]-peptidylproline (omega=0)</text>
        <dbReference type="Rhea" id="RHEA:16237"/>
        <dbReference type="Rhea" id="RHEA-COMP:10747"/>
        <dbReference type="Rhea" id="RHEA-COMP:10748"/>
        <dbReference type="ChEBI" id="CHEBI:83833"/>
        <dbReference type="ChEBI" id="CHEBI:83834"/>
        <dbReference type="EC" id="5.2.1.8"/>
    </reaction>
</comment>
<organism evidence="14 15">
    <name type="scientific">Mucor circinelloides f. circinelloides (strain 1006PhL)</name>
    <name type="common">Mucormycosis agent</name>
    <name type="synonym">Calyptromyces circinelloides</name>
    <dbReference type="NCBI Taxonomy" id="1220926"/>
    <lineage>
        <taxon>Eukaryota</taxon>
        <taxon>Fungi</taxon>
        <taxon>Fungi incertae sedis</taxon>
        <taxon>Mucoromycota</taxon>
        <taxon>Mucoromycotina</taxon>
        <taxon>Mucoromycetes</taxon>
        <taxon>Mucorales</taxon>
        <taxon>Mucorineae</taxon>
        <taxon>Mucoraceae</taxon>
        <taxon>Mucor</taxon>
    </lineage>
</organism>
<dbReference type="PANTHER" id="PTHR45843:SF1">
    <property type="entry name" value="PEPTIDYL-PROLYL CIS-TRANS ISOMERASE-LIKE 4"/>
    <property type="match status" value="1"/>
</dbReference>
<dbReference type="FunCoup" id="S2JG70">
    <property type="interactions" value="1122"/>
</dbReference>
<dbReference type="InterPro" id="IPR029000">
    <property type="entry name" value="Cyclophilin-like_dom_sf"/>
</dbReference>
<feature type="compositionally biased region" description="Polar residues" evidence="11">
    <location>
        <begin position="1"/>
        <end position="28"/>
    </location>
</feature>
<dbReference type="OrthoDB" id="2083at2759"/>
<evidence type="ECO:0000256" key="1">
    <source>
        <dbReference type="ARBA" id="ARBA00000971"/>
    </source>
</evidence>
<evidence type="ECO:0000256" key="4">
    <source>
        <dbReference type="ARBA" id="ARBA00010739"/>
    </source>
</evidence>
<keyword evidence="6 10" id="KW-0697">Rotamase</keyword>
<dbReference type="PANTHER" id="PTHR45843">
    <property type="entry name" value="PEPTIDYL-PROLYL CIS-TRANS ISOMERASE-LIKE 4"/>
    <property type="match status" value="1"/>
</dbReference>
<evidence type="ECO:0000256" key="2">
    <source>
        <dbReference type="ARBA" id="ARBA00002388"/>
    </source>
</evidence>
<dbReference type="Gene3D" id="3.30.70.330">
    <property type="match status" value="1"/>
</dbReference>
<evidence type="ECO:0000313" key="14">
    <source>
        <dbReference type="EMBL" id="EPB81523.1"/>
    </source>
</evidence>
<evidence type="ECO:0000256" key="6">
    <source>
        <dbReference type="ARBA" id="ARBA00023110"/>
    </source>
</evidence>
<dbReference type="InterPro" id="IPR035538">
    <property type="entry name" value="Cyclophilin_PPIL4"/>
</dbReference>
<feature type="domain" description="PPIase cyclophilin-type" evidence="12">
    <location>
        <begin position="241"/>
        <end position="402"/>
    </location>
</feature>
<evidence type="ECO:0000256" key="8">
    <source>
        <dbReference type="ARBA" id="ARBA00023242"/>
    </source>
</evidence>
<dbReference type="Proteomes" id="UP000014254">
    <property type="component" value="Unassembled WGS sequence"/>
</dbReference>
<keyword evidence="5 9" id="KW-0694">RNA-binding</keyword>
<name>S2JG70_MUCC1</name>
<protein>
    <recommendedName>
        <fullName evidence="10">Peptidyl-prolyl cis-trans isomerase</fullName>
        <shortName evidence="10">PPIase</shortName>
        <ecNumber evidence="10">5.2.1.8</ecNumber>
    </recommendedName>
</protein>
<dbReference type="EMBL" id="KE124168">
    <property type="protein sequence ID" value="EPB81523.1"/>
    <property type="molecule type" value="Genomic_DNA"/>
</dbReference>
<dbReference type="FunFam" id="3.30.70.330:FF:000287">
    <property type="entry name" value="Peptidyl-prolyl cis-trans isomerase"/>
    <property type="match status" value="1"/>
</dbReference>
<dbReference type="GO" id="GO:0005634">
    <property type="term" value="C:nucleus"/>
    <property type="evidence" value="ECO:0007669"/>
    <property type="project" value="UniProtKB-SubCell"/>
</dbReference>
<dbReference type="STRING" id="1220926.S2JG70"/>
<feature type="compositionally biased region" description="Low complexity" evidence="11">
    <location>
        <begin position="42"/>
        <end position="54"/>
    </location>
</feature>
<feature type="compositionally biased region" description="Low complexity" evidence="11">
    <location>
        <begin position="197"/>
        <end position="226"/>
    </location>
</feature>